<dbReference type="PANTHER" id="PTHR30349">
    <property type="entry name" value="PHAGE INTEGRASE-RELATED"/>
    <property type="match status" value="1"/>
</dbReference>
<evidence type="ECO:0000259" key="2">
    <source>
        <dbReference type="PROSITE" id="PS51898"/>
    </source>
</evidence>
<dbReference type="GO" id="GO:0015074">
    <property type="term" value="P:DNA integration"/>
    <property type="evidence" value="ECO:0007669"/>
    <property type="project" value="InterPro"/>
</dbReference>
<evidence type="ECO:0000313" key="4">
    <source>
        <dbReference type="Proteomes" id="UP000232003"/>
    </source>
</evidence>
<keyword evidence="4" id="KW-1185">Reference proteome</keyword>
<dbReference type="PROSITE" id="PS51898">
    <property type="entry name" value="TYR_RECOMBINASE"/>
    <property type="match status" value="1"/>
</dbReference>
<dbReference type="PANTHER" id="PTHR30349:SF64">
    <property type="entry name" value="PROPHAGE INTEGRASE INTD-RELATED"/>
    <property type="match status" value="1"/>
</dbReference>
<proteinExistence type="predicted"/>
<dbReference type="KEGG" id="nfl:COO91_06466"/>
<evidence type="ECO:0000256" key="1">
    <source>
        <dbReference type="ARBA" id="ARBA00023172"/>
    </source>
</evidence>
<organism evidence="3 4">
    <name type="scientific">Nostoc flagelliforme CCNUN1</name>
    <dbReference type="NCBI Taxonomy" id="2038116"/>
    <lineage>
        <taxon>Bacteria</taxon>
        <taxon>Bacillati</taxon>
        <taxon>Cyanobacteriota</taxon>
        <taxon>Cyanophyceae</taxon>
        <taxon>Nostocales</taxon>
        <taxon>Nostocaceae</taxon>
        <taxon>Nostoc</taxon>
    </lineage>
</organism>
<name>A0A2K8SYD2_9NOSO</name>
<dbReference type="InterPro" id="IPR050090">
    <property type="entry name" value="Tyrosine_recombinase_XerCD"/>
</dbReference>
<dbReference type="InterPro" id="IPR013762">
    <property type="entry name" value="Integrase-like_cat_sf"/>
</dbReference>
<accession>A0A2K8SYD2</accession>
<dbReference type="SUPFAM" id="SSF56349">
    <property type="entry name" value="DNA breaking-rejoining enzymes"/>
    <property type="match status" value="1"/>
</dbReference>
<sequence length="346" mass="39767">MIVSDITLERFDATLKSYQFHPTRNAVIASNLSATYEFNLSDLWEKFSEFKKSLLEPTTIIAKYKATSRYIAKLPTTELAHAVIIRDWLLKNTTHLMSWVLLNHFSECCAWAVTSGLIATNPFEKLKIKRPRRKSTEEEHEAFTLKERDLIIYTFEHHPVHSHHANLVKFLFLTGARLGETFALTWGDIQANCTRILFNKSCNLYRVRKGTKNGKRRIFPTSEGSKLQQMLLEMKANSEDLKPSGLVFVSKTGKPYNSCMMQQFWNVKIMFRRNKRTEYPGVVGALATQGQVPYLKPYATRHTFATWAIASGVTPEKVALWIGDEVQTVLKYYCHPNVVDSECPDF</sequence>
<dbReference type="AlphaFoldDB" id="A0A2K8SYD2"/>
<dbReference type="InterPro" id="IPR011010">
    <property type="entry name" value="DNA_brk_join_enz"/>
</dbReference>
<evidence type="ECO:0000313" key="3">
    <source>
        <dbReference type="EMBL" id="AUB40451.1"/>
    </source>
</evidence>
<protein>
    <submittedName>
        <fullName evidence="3">Integrase</fullName>
    </submittedName>
</protein>
<dbReference type="EMBL" id="CP024785">
    <property type="protein sequence ID" value="AUB40451.1"/>
    <property type="molecule type" value="Genomic_DNA"/>
</dbReference>
<dbReference type="GO" id="GO:0003677">
    <property type="term" value="F:DNA binding"/>
    <property type="evidence" value="ECO:0007669"/>
    <property type="project" value="InterPro"/>
</dbReference>
<gene>
    <name evidence="3" type="ORF">COO91_06466</name>
</gene>
<dbReference type="GO" id="GO:0006310">
    <property type="term" value="P:DNA recombination"/>
    <property type="evidence" value="ECO:0007669"/>
    <property type="project" value="UniProtKB-KW"/>
</dbReference>
<feature type="domain" description="Tyr recombinase" evidence="2">
    <location>
        <begin position="138"/>
        <end position="346"/>
    </location>
</feature>
<dbReference type="InterPro" id="IPR002104">
    <property type="entry name" value="Integrase_catalytic"/>
</dbReference>
<reference evidence="3 4" key="1">
    <citation type="submission" date="2017-11" db="EMBL/GenBank/DDBJ databases">
        <title>Complete genome of a free-living desiccation-tolerant cyanobacterium and its photosynthetic adaptation to extreme terrestrial habitat.</title>
        <authorList>
            <person name="Shang J."/>
        </authorList>
    </citation>
    <scope>NUCLEOTIDE SEQUENCE [LARGE SCALE GENOMIC DNA]</scope>
    <source>
        <strain evidence="3 4">CCNUN1</strain>
    </source>
</reference>
<dbReference type="Pfam" id="PF00589">
    <property type="entry name" value="Phage_integrase"/>
    <property type="match status" value="1"/>
</dbReference>
<keyword evidence="1" id="KW-0233">DNA recombination</keyword>
<dbReference type="Gene3D" id="1.10.443.10">
    <property type="entry name" value="Intergrase catalytic core"/>
    <property type="match status" value="1"/>
</dbReference>
<dbReference type="Proteomes" id="UP000232003">
    <property type="component" value="Chromosome"/>
</dbReference>